<evidence type="ECO:0000256" key="6">
    <source>
        <dbReference type="ARBA" id="ARBA00023053"/>
    </source>
</evidence>
<sequence>MNRGLMYLAVFVGGAFGSVLREVFSAQIPGLPFLSATFAINVTACLVLGYLYAIRHRVHAHIVHLGAVGFCGGLSTFSSFMAEIARFAADGSIHVITAPGMEILCGLGAAMIGETIGRWMYGGGRFS</sequence>
<evidence type="ECO:0000256" key="11">
    <source>
        <dbReference type="ARBA" id="ARBA00035585"/>
    </source>
</evidence>
<dbReference type="RefSeq" id="WP_343211827.1">
    <property type="nucleotide sequence ID" value="NZ_CP123585.1"/>
</dbReference>
<keyword evidence="6 12" id="KW-0915">Sodium</keyword>
<gene>
    <name evidence="12" type="primary">fluC</name>
    <name evidence="12" type="synonym">crcB</name>
    <name evidence="13" type="ORF">QEZ52_21365</name>
</gene>
<evidence type="ECO:0000256" key="2">
    <source>
        <dbReference type="ARBA" id="ARBA00022475"/>
    </source>
</evidence>
<dbReference type="PANTHER" id="PTHR28259">
    <property type="entry name" value="FLUORIDE EXPORT PROTEIN 1-RELATED"/>
    <property type="match status" value="1"/>
</dbReference>
<keyword evidence="4 12" id="KW-0812">Transmembrane</keyword>
<geneLocation type="plasmid" evidence="13 14">
    <name>unnamed4</name>
</geneLocation>
<evidence type="ECO:0000256" key="1">
    <source>
        <dbReference type="ARBA" id="ARBA00004651"/>
    </source>
</evidence>
<feature type="transmembrane region" description="Helical" evidence="12">
    <location>
        <begin position="35"/>
        <end position="53"/>
    </location>
</feature>
<dbReference type="HAMAP" id="MF_00454">
    <property type="entry name" value="FluC"/>
    <property type="match status" value="1"/>
</dbReference>
<dbReference type="Pfam" id="PF02537">
    <property type="entry name" value="CRCB"/>
    <property type="match status" value="1"/>
</dbReference>
<proteinExistence type="inferred from homology"/>
<comment type="function">
    <text evidence="12">Fluoride-specific ion channel. Important for reducing fluoride concentration in the cell, thus reducing its toxicity.</text>
</comment>
<keyword evidence="13" id="KW-0614">Plasmid</keyword>
<evidence type="ECO:0000256" key="3">
    <source>
        <dbReference type="ARBA" id="ARBA00022519"/>
    </source>
</evidence>
<feature type="transmembrane region" description="Helical" evidence="12">
    <location>
        <begin position="91"/>
        <end position="112"/>
    </location>
</feature>
<keyword evidence="7 12" id="KW-0406">Ion transport</keyword>
<dbReference type="PANTHER" id="PTHR28259:SF1">
    <property type="entry name" value="FLUORIDE EXPORT PROTEIN 1-RELATED"/>
    <property type="match status" value="1"/>
</dbReference>
<evidence type="ECO:0000256" key="5">
    <source>
        <dbReference type="ARBA" id="ARBA00022989"/>
    </source>
</evidence>
<feature type="transmembrane region" description="Helical" evidence="12">
    <location>
        <begin position="65"/>
        <end position="85"/>
    </location>
</feature>
<evidence type="ECO:0000256" key="9">
    <source>
        <dbReference type="ARBA" id="ARBA00023303"/>
    </source>
</evidence>
<keyword evidence="5 12" id="KW-1133">Transmembrane helix</keyword>
<accession>A0ABZ2XYD0</accession>
<dbReference type="EMBL" id="CP123585">
    <property type="protein sequence ID" value="WZK91120.1"/>
    <property type="molecule type" value="Genomic_DNA"/>
</dbReference>
<keyword evidence="12" id="KW-0813">Transport</keyword>
<keyword evidence="3" id="KW-0997">Cell inner membrane</keyword>
<feature type="binding site" evidence="12">
    <location>
        <position position="75"/>
    </location>
    <ligand>
        <name>Na(+)</name>
        <dbReference type="ChEBI" id="CHEBI:29101"/>
        <note>structural</note>
    </ligand>
</feature>
<evidence type="ECO:0000256" key="12">
    <source>
        <dbReference type="HAMAP-Rule" id="MF_00454"/>
    </source>
</evidence>
<evidence type="ECO:0000256" key="10">
    <source>
        <dbReference type="ARBA" id="ARBA00035120"/>
    </source>
</evidence>
<comment type="subcellular location">
    <subcellularLocation>
        <location evidence="1 12">Cell membrane</location>
        <topology evidence="1 12">Multi-pass membrane protein</topology>
    </subcellularLocation>
</comment>
<comment type="similarity">
    <text evidence="10 12">Belongs to the fluoride channel Fluc/FEX (TC 1.A.43) family.</text>
</comment>
<evidence type="ECO:0000256" key="8">
    <source>
        <dbReference type="ARBA" id="ARBA00023136"/>
    </source>
</evidence>
<reference evidence="13 14" key="1">
    <citation type="submission" date="2023-04" db="EMBL/GenBank/DDBJ databases">
        <title>Complete genome sequence of Alisedimentitalea scapharcae.</title>
        <authorList>
            <person name="Rong J.-C."/>
            <person name="Yi M.-L."/>
            <person name="Zhao Q."/>
        </authorList>
    </citation>
    <scope>NUCLEOTIDE SEQUENCE [LARGE SCALE GENOMIC DNA]</scope>
    <source>
        <strain evidence="13 14">KCTC 42119</strain>
        <plasmid evidence="13 14">unnamed4</plasmid>
    </source>
</reference>
<keyword evidence="9 12" id="KW-0407">Ion channel</keyword>
<keyword evidence="12" id="KW-0479">Metal-binding</keyword>
<comment type="activity regulation">
    <text evidence="12">Na(+) is not transported, but it plays an essential structural role and its presence is essential for fluoride channel function.</text>
</comment>
<evidence type="ECO:0000256" key="7">
    <source>
        <dbReference type="ARBA" id="ARBA00023065"/>
    </source>
</evidence>
<organism evidence="13 14">
    <name type="scientific">Aliisedimentitalea scapharcae</name>
    <dbReference type="NCBI Taxonomy" id="1524259"/>
    <lineage>
        <taxon>Bacteria</taxon>
        <taxon>Pseudomonadati</taxon>
        <taxon>Pseudomonadota</taxon>
        <taxon>Alphaproteobacteria</taxon>
        <taxon>Rhodobacterales</taxon>
        <taxon>Roseobacteraceae</taxon>
        <taxon>Aliisedimentitalea</taxon>
    </lineage>
</organism>
<evidence type="ECO:0000256" key="4">
    <source>
        <dbReference type="ARBA" id="ARBA00022692"/>
    </source>
</evidence>
<keyword evidence="8 12" id="KW-0472">Membrane</keyword>
<dbReference type="Proteomes" id="UP001623232">
    <property type="component" value="Plasmid unnamed4"/>
</dbReference>
<evidence type="ECO:0000313" key="13">
    <source>
        <dbReference type="EMBL" id="WZK91120.1"/>
    </source>
</evidence>
<keyword evidence="2 12" id="KW-1003">Cell membrane</keyword>
<dbReference type="InterPro" id="IPR003691">
    <property type="entry name" value="FluC"/>
</dbReference>
<evidence type="ECO:0000313" key="14">
    <source>
        <dbReference type="Proteomes" id="UP001623232"/>
    </source>
</evidence>
<keyword evidence="14" id="KW-1185">Reference proteome</keyword>
<name>A0ABZ2XYD0_9RHOB</name>
<comment type="catalytic activity">
    <reaction evidence="11">
        <text>fluoride(in) = fluoride(out)</text>
        <dbReference type="Rhea" id="RHEA:76159"/>
        <dbReference type="ChEBI" id="CHEBI:17051"/>
    </reaction>
    <physiologicalReaction direction="left-to-right" evidence="11">
        <dbReference type="Rhea" id="RHEA:76160"/>
    </physiologicalReaction>
</comment>
<feature type="binding site" evidence="12">
    <location>
        <position position="72"/>
    </location>
    <ligand>
        <name>Na(+)</name>
        <dbReference type="ChEBI" id="CHEBI:29101"/>
        <note>structural</note>
    </ligand>
</feature>
<protein>
    <recommendedName>
        <fullName evidence="12">Fluoride-specific ion channel FluC</fullName>
    </recommendedName>
</protein>